<keyword evidence="2" id="KW-1185">Reference proteome</keyword>
<evidence type="ECO:0000313" key="1">
    <source>
        <dbReference type="EMBL" id="PWN50948.1"/>
    </source>
</evidence>
<dbReference type="EMBL" id="KZ819884">
    <property type="protein sequence ID" value="PWN50948.1"/>
    <property type="molecule type" value="Genomic_DNA"/>
</dbReference>
<accession>A0ACD0NYI6</accession>
<protein>
    <submittedName>
        <fullName evidence="1">Uncharacterized protein</fullName>
    </submittedName>
</protein>
<dbReference type="Proteomes" id="UP000245626">
    <property type="component" value="Unassembled WGS sequence"/>
</dbReference>
<reference evidence="1 2" key="1">
    <citation type="journal article" date="2018" name="Mol. Biol. Evol.">
        <title>Broad Genomic Sampling Reveals a Smut Pathogenic Ancestry of the Fungal Clade Ustilaginomycotina.</title>
        <authorList>
            <person name="Kijpornyongpan T."/>
            <person name="Mondo S.J."/>
            <person name="Barry K."/>
            <person name="Sandor L."/>
            <person name="Lee J."/>
            <person name="Lipzen A."/>
            <person name="Pangilinan J."/>
            <person name="LaButti K."/>
            <person name="Hainaut M."/>
            <person name="Henrissat B."/>
            <person name="Grigoriev I.V."/>
            <person name="Spatafora J.W."/>
            <person name="Aime M.C."/>
        </authorList>
    </citation>
    <scope>NUCLEOTIDE SEQUENCE [LARGE SCALE GENOMIC DNA]</scope>
    <source>
        <strain evidence="1 2">SA 807</strain>
    </source>
</reference>
<proteinExistence type="predicted"/>
<gene>
    <name evidence="1" type="ORF">IE53DRAFT_410525</name>
</gene>
<evidence type="ECO:0000313" key="2">
    <source>
        <dbReference type="Proteomes" id="UP000245626"/>
    </source>
</evidence>
<sequence length="593" mass="59146">MESSGENSALARAQAIQASLREIVLQTAYALRSRTQLSKLGVPHDYSFGIVSGADEAATSLEPLGAECAKYLALVRGLRDYLLHAQASLSIELERTQRREMEEAKKAAEEAERAAKAAAEEAEAKAKEQASKTLESASAADAVKSVPSGPHPSENGPGDGDSSGKGKVKETAGANDQSNASALDAEMVESISTPPLPSAGFKAPADAEMADGSTESVGPGNSDLQKGQPGTTQLEPSTSGTAETSGGHATNAIVIESDDDDDDLPLAMVPKNGSAEPVDVQTLQIGQNSTGSIDLTGDDSPPMALSKPLPSVEPSKEVASALSSFMQEEKAGAGSAKAQSETDNEIGSDLFGDGEESVAASEIKVGGAEDEIKSKETPGSVSAKKGTSPPPTDRNDDETKGNPSNSSSLESNPPNGAGTTAGTLDESNAAVLAGTSAGNTSSGAAPSTTSMGSGSGLDFQNMDLSSLGIDFSSFSGLPSFNSGSLAGSQDPSNALVPNQGGGAGLGGLEDFPGLGGMAGEVGGDGGGGGDGSGGSTNDWSSSLQGVDLSNFDFSSFGSNNMGPGGEGGDVGEAGGEVDLSALLESFANKPPAS</sequence>
<name>A0ACD0NYI6_9BASI</name>
<organism evidence="1 2">
    <name type="scientific">Violaceomyces palustris</name>
    <dbReference type="NCBI Taxonomy" id="1673888"/>
    <lineage>
        <taxon>Eukaryota</taxon>
        <taxon>Fungi</taxon>
        <taxon>Dikarya</taxon>
        <taxon>Basidiomycota</taxon>
        <taxon>Ustilaginomycotina</taxon>
        <taxon>Ustilaginomycetes</taxon>
        <taxon>Violaceomycetales</taxon>
        <taxon>Violaceomycetaceae</taxon>
        <taxon>Violaceomyces</taxon>
    </lineage>
</organism>